<evidence type="ECO:0000259" key="5">
    <source>
        <dbReference type="Pfam" id="PF04198"/>
    </source>
</evidence>
<evidence type="ECO:0000256" key="4">
    <source>
        <dbReference type="ARBA" id="ARBA00023163"/>
    </source>
</evidence>
<dbReference type="Proteomes" id="UP000031189">
    <property type="component" value="Unassembled WGS sequence"/>
</dbReference>
<dbReference type="RefSeq" id="WP_039679216.1">
    <property type="nucleotide sequence ID" value="NZ_JAWGXO010000023.1"/>
</dbReference>
<dbReference type="SUPFAM" id="SSF100950">
    <property type="entry name" value="NagB/RpiA/CoA transferase-like"/>
    <property type="match status" value="1"/>
</dbReference>
<dbReference type="STRING" id="1577792.QX51_07130"/>
<comment type="caution">
    <text evidence="7">The sequence shown here is derived from an EMBL/GenBank/DDBJ whole genome shotgun (WGS) entry which is preliminary data.</text>
</comment>
<keyword evidence="4" id="KW-0804">Transcription</keyword>
<evidence type="ECO:0000313" key="7">
    <source>
        <dbReference type="EMBL" id="KHS57597.1"/>
    </source>
</evidence>
<dbReference type="InterPro" id="IPR051054">
    <property type="entry name" value="SorC_transcr_regulators"/>
</dbReference>
<name>A0A0B3W5B1_9FIRM</name>
<dbReference type="PANTHER" id="PTHR34294:SF5">
    <property type="entry name" value="CENTRAL GLYCOLYTIC GENES REGULATOR"/>
    <property type="match status" value="1"/>
</dbReference>
<dbReference type="InterPro" id="IPR048715">
    <property type="entry name" value="CggR_N"/>
</dbReference>
<sequence>MKNLLKIQQKLIPEVIDIMTKRYLILREISLSEPIGRRALAANLQSGERIIRSETELLKNQGLIDVNLKGMTITEEGKEILNVLKDSMNDVMGINSLQEELRLALGIKKVLLIPGSYEQNNSLLKDVGKRASKYFLSILKDDDIVSIAGGSTMLEFAKSIKCDKKFSSTVVVPARGSVGLDIETQSNNVVAEVSKNINSTYKLLNIPDELCEASIKTLTQEPEIKKTLELIQNSNVLVFSIGRADEMVKRRKLSDEKAKEIMDKEAIGEAFGHYFNKKGEIVYKLNTVGIDMESFKNKRETIAVFAGRKKAEAFIPISKLNKNLVLVTDEDSARKILELTVNN</sequence>
<dbReference type="GO" id="GO:0030246">
    <property type="term" value="F:carbohydrate binding"/>
    <property type="evidence" value="ECO:0007669"/>
    <property type="project" value="InterPro"/>
</dbReference>
<accession>A0A0B3W5B1</accession>
<dbReference type="InterPro" id="IPR036390">
    <property type="entry name" value="WH_DNA-bd_sf"/>
</dbReference>
<proteinExistence type="inferred from homology"/>
<reference evidence="7 8" key="1">
    <citation type="submission" date="2014-12" db="EMBL/GenBank/DDBJ databases">
        <title>Draft genome sequence of Terrisporobacter sp. 08-306576, isolated from the blood culture of a bacteremia patient.</title>
        <authorList>
            <person name="Lund L.C."/>
            <person name="Sydenham T.V."/>
            <person name="Hogh S.V."/>
            <person name="Skov M.N."/>
            <person name="Kemp M."/>
            <person name="Justesen U.S."/>
        </authorList>
    </citation>
    <scope>NUCLEOTIDE SEQUENCE [LARGE SCALE GENOMIC DNA]</scope>
    <source>
        <strain evidence="7 8">08-306576</strain>
    </source>
</reference>
<evidence type="ECO:0000256" key="1">
    <source>
        <dbReference type="ARBA" id="ARBA00010466"/>
    </source>
</evidence>
<gene>
    <name evidence="7" type="ORF">QX51_07130</name>
</gene>
<evidence type="ECO:0000313" key="8">
    <source>
        <dbReference type="Proteomes" id="UP000031189"/>
    </source>
</evidence>
<dbReference type="InterPro" id="IPR007324">
    <property type="entry name" value="Sugar-bd_dom_put"/>
</dbReference>
<keyword evidence="2" id="KW-0805">Transcription regulation</keyword>
<keyword evidence="8" id="KW-1185">Reference proteome</keyword>
<dbReference type="SUPFAM" id="SSF46785">
    <property type="entry name" value="Winged helix' DNA-binding domain"/>
    <property type="match status" value="1"/>
</dbReference>
<dbReference type="InterPro" id="IPR037171">
    <property type="entry name" value="NagB/RpiA_transferase-like"/>
</dbReference>
<comment type="similarity">
    <text evidence="1">Belongs to the SorC transcriptional regulatory family.</text>
</comment>
<dbReference type="GO" id="GO:0003677">
    <property type="term" value="F:DNA binding"/>
    <property type="evidence" value="ECO:0007669"/>
    <property type="project" value="UniProtKB-KW"/>
</dbReference>
<feature type="domain" description="Sugar-binding" evidence="5">
    <location>
        <begin position="92"/>
        <end position="338"/>
    </location>
</feature>
<dbReference type="EMBL" id="JWHR01000068">
    <property type="protein sequence ID" value="KHS57597.1"/>
    <property type="molecule type" value="Genomic_DNA"/>
</dbReference>
<evidence type="ECO:0000259" key="6">
    <source>
        <dbReference type="Pfam" id="PF21715"/>
    </source>
</evidence>
<dbReference type="Pfam" id="PF21715">
    <property type="entry name" value="CggR_N"/>
    <property type="match status" value="1"/>
</dbReference>
<evidence type="ECO:0000256" key="2">
    <source>
        <dbReference type="ARBA" id="ARBA00023015"/>
    </source>
</evidence>
<dbReference type="Gene3D" id="1.10.10.10">
    <property type="entry name" value="Winged helix-like DNA-binding domain superfamily/Winged helix DNA-binding domain"/>
    <property type="match status" value="1"/>
</dbReference>
<dbReference type="AlphaFoldDB" id="A0A0B3W5B1"/>
<dbReference type="OrthoDB" id="9793820at2"/>
<dbReference type="Gene3D" id="3.40.50.1360">
    <property type="match status" value="1"/>
</dbReference>
<dbReference type="Pfam" id="PF04198">
    <property type="entry name" value="Sugar-bind"/>
    <property type="match status" value="1"/>
</dbReference>
<organism evidence="7 8">
    <name type="scientific">Terrisporobacter othiniensis</name>
    <dbReference type="NCBI Taxonomy" id="1577792"/>
    <lineage>
        <taxon>Bacteria</taxon>
        <taxon>Bacillati</taxon>
        <taxon>Bacillota</taxon>
        <taxon>Clostridia</taxon>
        <taxon>Peptostreptococcales</taxon>
        <taxon>Peptostreptococcaceae</taxon>
        <taxon>Terrisporobacter</taxon>
    </lineage>
</organism>
<feature type="domain" description="CggR N-terminal DNA binding" evidence="6">
    <location>
        <begin position="18"/>
        <end position="88"/>
    </location>
</feature>
<evidence type="ECO:0000256" key="3">
    <source>
        <dbReference type="ARBA" id="ARBA00023125"/>
    </source>
</evidence>
<dbReference type="InterPro" id="IPR036388">
    <property type="entry name" value="WH-like_DNA-bd_sf"/>
</dbReference>
<dbReference type="PANTHER" id="PTHR34294">
    <property type="entry name" value="TRANSCRIPTIONAL REGULATOR-RELATED"/>
    <property type="match status" value="1"/>
</dbReference>
<keyword evidence="3" id="KW-0238">DNA-binding</keyword>
<protein>
    <submittedName>
        <fullName evidence="7">Transcriptional regulator</fullName>
    </submittedName>
</protein>